<keyword evidence="4" id="KW-1185">Reference proteome</keyword>
<accession>A0A1W2GE99</accession>
<evidence type="ECO:0000256" key="1">
    <source>
        <dbReference type="PROSITE-ProRule" id="PRU00339"/>
    </source>
</evidence>
<dbReference type="SUPFAM" id="SSF48452">
    <property type="entry name" value="TPR-like"/>
    <property type="match status" value="1"/>
</dbReference>
<dbReference type="Gene3D" id="1.25.40.10">
    <property type="entry name" value="Tetratricopeptide repeat domain"/>
    <property type="match status" value="1"/>
</dbReference>
<dbReference type="PROSITE" id="PS50005">
    <property type="entry name" value="TPR"/>
    <property type="match status" value="1"/>
</dbReference>
<reference evidence="3 4" key="1">
    <citation type="submission" date="2017-04" db="EMBL/GenBank/DDBJ databases">
        <authorList>
            <person name="Afonso C.L."/>
            <person name="Miller P.J."/>
            <person name="Scott M.A."/>
            <person name="Spackman E."/>
            <person name="Goraichik I."/>
            <person name="Dimitrov K.M."/>
            <person name="Suarez D.L."/>
            <person name="Swayne D.E."/>
        </authorList>
    </citation>
    <scope>NUCLEOTIDE SEQUENCE [LARGE SCALE GENOMIC DNA]</scope>
    <source>
        <strain evidence="3 4">DSM 26133</strain>
    </source>
</reference>
<proteinExistence type="predicted"/>
<dbReference type="InterPro" id="IPR019734">
    <property type="entry name" value="TPR_rpt"/>
</dbReference>
<feature type="repeat" description="TPR" evidence="1">
    <location>
        <begin position="310"/>
        <end position="343"/>
    </location>
</feature>
<evidence type="ECO:0000313" key="3">
    <source>
        <dbReference type="EMBL" id="SMD34921.1"/>
    </source>
</evidence>
<sequence length="430" mass="48134">MKKLVLLGLFIAINTISIAQQGWKWPEDVETAKEKNALYVDAVKSKQFATAVAPHQWLLDNSPDLNESLYINGAKIYEGLVDAESDPAKKLALQEKALQMYDDRIKYFGDEANVLNRKAFTAYKYYKSTSSKYQELMTLFDKTFDMNQARTLDNNLMAYMDVVRRYKLSGGDITDEAVIDRYGMISDVIDGKISKGKNVPRLEKIQANVDKLLTATVTVDCAFVEDKLAPKMRESQDPKMAKKVFQLMLTAKCSESPTFVEAAELVYKSEPAFGLAKVIALKYASAEDLGKASEYYDQALDLTDDNLKKSEIYMSMAQMYASNGNKSAARTNARKALANDPSATKAYILVGNLYMQSYNDCKAGVSKVDDRLVFIAAYNQYKRAGDTAAMAKAKEQFPSIEEIFELGLTEGQSMTVGCWINETVVLERRP</sequence>
<feature type="chain" id="PRO_5012913095" evidence="2">
    <location>
        <begin position="20"/>
        <end position="430"/>
    </location>
</feature>
<dbReference type="AlphaFoldDB" id="A0A1W2GE99"/>
<gene>
    <name evidence="3" type="ORF">SAMN04488029_2253</name>
</gene>
<dbReference type="Proteomes" id="UP000192472">
    <property type="component" value="Unassembled WGS sequence"/>
</dbReference>
<dbReference type="STRING" id="692418.SAMN04488029_2253"/>
<dbReference type="RefSeq" id="WP_084372911.1">
    <property type="nucleotide sequence ID" value="NZ_FWYF01000002.1"/>
</dbReference>
<dbReference type="EMBL" id="FWYF01000002">
    <property type="protein sequence ID" value="SMD34921.1"/>
    <property type="molecule type" value="Genomic_DNA"/>
</dbReference>
<dbReference type="InterPro" id="IPR011990">
    <property type="entry name" value="TPR-like_helical_dom_sf"/>
</dbReference>
<dbReference type="SMART" id="SM00028">
    <property type="entry name" value="TPR"/>
    <property type="match status" value="2"/>
</dbReference>
<evidence type="ECO:0000313" key="4">
    <source>
        <dbReference type="Proteomes" id="UP000192472"/>
    </source>
</evidence>
<feature type="signal peptide" evidence="2">
    <location>
        <begin position="1"/>
        <end position="19"/>
    </location>
</feature>
<keyword evidence="2" id="KW-0732">Signal</keyword>
<evidence type="ECO:0000256" key="2">
    <source>
        <dbReference type="SAM" id="SignalP"/>
    </source>
</evidence>
<protein>
    <submittedName>
        <fullName evidence="3">Uncharacterized protein</fullName>
    </submittedName>
</protein>
<dbReference type="OrthoDB" id="1490653at2"/>
<organism evidence="3 4">
    <name type="scientific">Reichenbachiella faecimaris</name>
    <dbReference type="NCBI Taxonomy" id="692418"/>
    <lineage>
        <taxon>Bacteria</taxon>
        <taxon>Pseudomonadati</taxon>
        <taxon>Bacteroidota</taxon>
        <taxon>Cytophagia</taxon>
        <taxon>Cytophagales</taxon>
        <taxon>Reichenbachiellaceae</taxon>
        <taxon>Reichenbachiella</taxon>
    </lineage>
</organism>
<name>A0A1W2GE99_REIFA</name>
<keyword evidence="1" id="KW-0802">TPR repeat</keyword>